<dbReference type="InterPro" id="IPR020841">
    <property type="entry name" value="PKS_Beta-ketoAc_synthase_dom"/>
</dbReference>
<dbReference type="InterPro" id="IPR020807">
    <property type="entry name" value="PKS_DH"/>
</dbReference>
<dbReference type="InterPro" id="IPR001227">
    <property type="entry name" value="Ac_transferase_dom_sf"/>
</dbReference>
<reference evidence="13 14" key="1">
    <citation type="submission" date="2020-08" db="EMBL/GenBank/DDBJ databases">
        <title>The completed genome sequence of the pathogenic ascomycete fungus Penicillium digitatum.</title>
        <authorList>
            <person name="Wang M."/>
        </authorList>
    </citation>
    <scope>NUCLEOTIDE SEQUENCE [LARGE SCALE GENOMIC DNA]</scope>
    <source>
        <strain evidence="13 14">PdW03</strain>
    </source>
</reference>
<dbReference type="InterPro" id="IPR042104">
    <property type="entry name" value="PKS_dehydratase_sf"/>
</dbReference>
<dbReference type="SUPFAM" id="SSF50129">
    <property type="entry name" value="GroES-like"/>
    <property type="match status" value="1"/>
</dbReference>
<dbReference type="Pfam" id="PF16197">
    <property type="entry name" value="KAsynt_C_assoc"/>
    <property type="match status" value="1"/>
</dbReference>
<evidence type="ECO:0000256" key="6">
    <source>
        <dbReference type="ARBA" id="ARBA00023002"/>
    </source>
</evidence>
<feature type="region of interest" description="C-terminal hotdog fold" evidence="9">
    <location>
        <begin position="1013"/>
        <end position="1157"/>
    </location>
</feature>
<keyword evidence="6" id="KW-0560">Oxidoreductase</keyword>
<dbReference type="InterPro" id="IPR056501">
    <property type="entry name" value="NAD-bd_HRPKS_sdrA"/>
</dbReference>
<organism evidence="13 14">
    <name type="scientific">Penicillium digitatum</name>
    <name type="common">Green mold</name>
    <dbReference type="NCBI Taxonomy" id="36651"/>
    <lineage>
        <taxon>Eukaryota</taxon>
        <taxon>Fungi</taxon>
        <taxon>Dikarya</taxon>
        <taxon>Ascomycota</taxon>
        <taxon>Pezizomycotina</taxon>
        <taxon>Eurotiomycetes</taxon>
        <taxon>Eurotiomycetidae</taxon>
        <taxon>Eurotiales</taxon>
        <taxon>Aspergillaceae</taxon>
        <taxon>Penicillium</taxon>
    </lineage>
</organism>
<dbReference type="Pfam" id="PF23114">
    <property type="entry name" value="NAD-bd_HRPKS_sdrA"/>
    <property type="match status" value="1"/>
</dbReference>
<evidence type="ECO:0000259" key="11">
    <source>
        <dbReference type="PROSITE" id="PS52004"/>
    </source>
</evidence>
<dbReference type="Pfam" id="PF02801">
    <property type="entry name" value="Ketoacyl-synt_C"/>
    <property type="match status" value="1"/>
</dbReference>
<dbReference type="GO" id="GO:0004312">
    <property type="term" value="F:fatty acid synthase activity"/>
    <property type="evidence" value="ECO:0007669"/>
    <property type="project" value="TreeGrafter"/>
</dbReference>
<keyword evidence="2" id="KW-0597">Phosphoprotein</keyword>
<dbReference type="InterPro" id="IPR049900">
    <property type="entry name" value="PKS_mFAS_DH"/>
</dbReference>
<dbReference type="InterPro" id="IPR018201">
    <property type="entry name" value="Ketoacyl_synth_AS"/>
</dbReference>
<dbReference type="GO" id="GO:0032259">
    <property type="term" value="P:methylation"/>
    <property type="evidence" value="ECO:0007669"/>
    <property type="project" value="UniProtKB-KW"/>
</dbReference>
<dbReference type="Gene3D" id="3.10.129.110">
    <property type="entry name" value="Polyketide synthase dehydratase"/>
    <property type="match status" value="1"/>
</dbReference>
<evidence type="ECO:0000256" key="9">
    <source>
        <dbReference type="PROSITE-ProRule" id="PRU01363"/>
    </source>
</evidence>
<dbReference type="InterPro" id="IPR011032">
    <property type="entry name" value="GroES-like_sf"/>
</dbReference>
<dbReference type="SMART" id="SM00827">
    <property type="entry name" value="PKS_AT"/>
    <property type="match status" value="1"/>
</dbReference>
<keyword evidence="13" id="KW-0378">Hydrolase</keyword>
<dbReference type="CDD" id="cd05274">
    <property type="entry name" value="KR_FAS_SDR_x"/>
    <property type="match status" value="1"/>
</dbReference>
<dbReference type="Gene3D" id="3.40.366.10">
    <property type="entry name" value="Malonyl-Coenzyme A Acyl Carrier Protein, domain 2"/>
    <property type="match status" value="2"/>
</dbReference>
<dbReference type="InterPro" id="IPR020806">
    <property type="entry name" value="PKS_PP-bd"/>
</dbReference>
<dbReference type="InterPro" id="IPR016039">
    <property type="entry name" value="Thiolase-like"/>
</dbReference>
<dbReference type="Gene3D" id="3.40.50.720">
    <property type="entry name" value="NAD(P)-binding Rossmann-like Domain"/>
    <property type="match status" value="1"/>
</dbReference>
<dbReference type="GO" id="GO:0031177">
    <property type="term" value="F:phosphopantetheine binding"/>
    <property type="evidence" value="ECO:0007669"/>
    <property type="project" value="InterPro"/>
</dbReference>
<dbReference type="Pfam" id="PF00698">
    <property type="entry name" value="Acyl_transf_1"/>
    <property type="match status" value="1"/>
</dbReference>
<keyword evidence="1" id="KW-0596">Phosphopantetheine</keyword>
<keyword evidence="4 13" id="KW-0808">Transferase</keyword>
<dbReference type="PANTHER" id="PTHR43775">
    <property type="entry name" value="FATTY ACID SYNTHASE"/>
    <property type="match status" value="1"/>
</dbReference>
<dbReference type="PROSITE" id="PS52004">
    <property type="entry name" value="KS3_2"/>
    <property type="match status" value="1"/>
</dbReference>
<dbReference type="SUPFAM" id="SSF53335">
    <property type="entry name" value="S-adenosyl-L-methionine-dependent methyltransferases"/>
    <property type="match status" value="1"/>
</dbReference>
<dbReference type="GO" id="GO:0008168">
    <property type="term" value="F:methyltransferase activity"/>
    <property type="evidence" value="ECO:0007669"/>
    <property type="project" value="UniProtKB-KW"/>
</dbReference>
<evidence type="ECO:0000256" key="2">
    <source>
        <dbReference type="ARBA" id="ARBA00022553"/>
    </source>
</evidence>
<dbReference type="Gene3D" id="3.90.180.10">
    <property type="entry name" value="Medium-chain alcohol dehydrogenases, catalytic domain"/>
    <property type="match status" value="1"/>
</dbReference>
<dbReference type="SMART" id="SM00822">
    <property type="entry name" value="PKS_KR"/>
    <property type="match status" value="1"/>
</dbReference>
<keyword evidence="5" id="KW-0521">NADP</keyword>
<feature type="domain" description="Ketosynthase family 3 (KS3)" evidence="11">
    <location>
        <begin position="20"/>
        <end position="437"/>
    </location>
</feature>
<dbReference type="Proteomes" id="UP000595662">
    <property type="component" value="Chromosome 6"/>
</dbReference>
<dbReference type="GO" id="GO:0004315">
    <property type="term" value="F:3-oxoacyl-[acyl-carrier-protein] synthase activity"/>
    <property type="evidence" value="ECO:0007669"/>
    <property type="project" value="InterPro"/>
</dbReference>
<dbReference type="GO" id="GO:0016787">
    <property type="term" value="F:hydrolase activity"/>
    <property type="evidence" value="ECO:0007669"/>
    <property type="project" value="UniProtKB-KW"/>
</dbReference>
<dbReference type="GO" id="GO:1901336">
    <property type="term" value="P:lactone biosynthetic process"/>
    <property type="evidence" value="ECO:0007669"/>
    <property type="project" value="UniProtKB-ARBA"/>
</dbReference>
<evidence type="ECO:0000313" key="14">
    <source>
        <dbReference type="Proteomes" id="UP000595662"/>
    </source>
</evidence>
<dbReference type="CDD" id="cd05195">
    <property type="entry name" value="enoyl_red"/>
    <property type="match status" value="1"/>
</dbReference>
<dbReference type="VEuPathDB" id="FungiDB:PDIP_03470"/>
<dbReference type="InterPro" id="IPR032821">
    <property type="entry name" value="PKS_assoc"/>
</dbReference>
<feature type="domain" description="PKS/mFAS DH" evidence="12">
    <location>
        <begin position="874"/>
        <end position="1157"/>
    </location>
</feature>
<dbReference type="InterPro" id="IPR009081">
    <property type="entry name" value="PP-bd_ACP"/>
</dbReference>
<dbReference type="InterPro" id="IPR013217">
    <property type="entry name" value="Methyltransf_12"/>
</dbReference>
<dbReference type="FunFam" id="3.40.50.720:FF:000209">
    <property type="entry name" value="Polyketide synthase Pks12"/>
    <property type="match status" value="1"/>
</dbReference>
<evidence type="ECO:0000256" key="8">
    <source>
        <dbReference type="ARBA" id="ARBA00023315"/>
    </source>
</evidence>
<dbReference type="SMART" id="SM00823">
    <property type="entry name" value="PKS_PP"/>
    <property type="match status" value="1"/>
</dbReference>
<dbReference type="CDD" id="cd00833">
    <property type="entry name" value="PKS"/>
    <property type="match status" value="1"/>
</dbReference>
<accession>A0A7T7BPQ7</accession>
<dbReference type="PROSITE" id="PS50075">
    <property type="entry name" value="CARRIER"/>
    <property type="match status" value="1"/>
</dbReference>
<dbReference type="InterPro" id="IPR049552">
    <property type="entry name" value="PKS_DH_N"/>
</dbReference>
<sequence>MNSTAGQGQSSCRNHENDFGEPIAVIGMAMRLPGGVRCGDEFWEMLVKKRDGFCEAPPSRCSREASRNPACGDPSGTKKGFFLQENPAFFDASFFSVPPHEAARLDPQQRLLLEVAWECLENSGETKWRGEKIGCFVGVFGEDWLEMSHKDPQHLNQIYPIATGGFALANQVSYRFDLLGPSMTIQTACSSSLVCLHEACQALRSGECSSALVGGASLIWGPTMTDAMTKNTVLSPSGISHTFDAEADGYGRGEGINCIYLKPLRDALRENDAVRAVIRSTVTNHDGKTPNFSQPCPKSQERLIRRAYQIAGIDAIHETPVFECHGTGTAVGDVIEASVVAKMTDGKATYITAVKPNVGHSEGASGITSIIKSILSLEHKTIAPNIHFKTPNPQIPFNEANLHVPIEPTPWPAGRPERISVNSFGIGGSNAHAILESACTTTPKSQNTSLGISDPQLLVVSAHTADTLRKRITQITDYVKNHPTRLHDLSHTLAARRSHLPHRAFTVLQSSNPVLDDAAFSIFNTSPSSVTFVFTGQGAQWPGMGLKLLSSFQTFKQDIKTMDEALQKLPDSPNWLLYDELGQESSTSRVHEAEFSQPLCVALQIGLVNILRNWGIEPSTVVGHSSGEIVAAYAARAISMRTAIVIAYYRGKVAKPLEGFGAMVAVGLAPDEVAPYLTPGTVVACHNSPHSVTLSGDNDSVEHHMKQIGSEYEDYISSHIEHEQEMLPFCSSVTGKTITDPRKLDASYWRQNLESPVLFTEAIQSLPANGTPVYLEVGPHSALAAPLRQIFRTLPARSPVYIPTLFRYDEDVHSQLLRTAGQAYANGIVVNFSSMIELGNTLTDLPPYPWQHDRSYWSESRLSREWRQRKFPHHEILGSRVVDTTDHEPSWRNLVTLDNVPWLLDHVIQGAVTFPGAGFVAMVGEAVQQLNPDHDSYSVRNTTFITPLLFHEGDQIEMVTSLSPVEVADRVPSGWHSFKIMVHNGERWTMHCQGQVRAGSDHPPESFPISSYKRSVPSEGLYRVLKRSGIDYGTQFQGLEQITADPTGPRANATVLGNRGLPGSRYSLHPTAIDQCLQLMGVACSQGLLRHLSTIYVPAMINSLFVGPGGPPMAASARTKSGTRDGQLGDAIARLGDRVVLSIQGAYLFALENDNIDSGTGVAGSISHLEWKSDIDFLPSAVLLSTPPDYTPQAINIKALGQLSVLFVLETAEKIRDVEPTSSHFAKWKRFMQDAAFNIKSSGQEFIYPESPQWALLSSADRQEMIRKVLAETKFTFDAPLAECLQVVFNNSTDFTSGESSPLEVLMKDNLLHQFHAAHTQYADWKPLLPLLCHSNPSLQILEIGAGTGSATAMALELLKSASGERMYSQYVFTDISSGFMTAATERFGHEQAMEYKVLDITLDPLEQGFDAHSFDLIIASNVLHATPSLHSALCHVHRLIKPTGRFLLHEISPEILIPNFTMGVFPGWWLGEDDDRSKQPFISPERWDQELRAAGFTGVDVVAYDQKPPYHISASMLSRPVDKIPIPNEIWLLTGNSIPCQWACDVELQVRDKGYITNWTTLQETPPKGKFVVSLLDLDGPPIGSLTKNDYELFQRYIEQAQECQFLWITQSTSLTCSDPMFGFIHGLARTLRAELMLDLSILEVPTWDAAGAKAMVQVCEKIQRSRAHSLRDPEYEFALCEGEIKVGRYHWTPLAEHLAGPPSPDSSRKLSITTYGLLDTLHWEEKEASYELNEGRVEVEMDYVGLNFKDMMVAMGFFGSKEDLGLEGSGIVLQVGADVTDITVGDRVVLMHSGVLASNVVVPQEACIKLPRGLSMEDAATMLTAYVTVLYSLLEIGALKKGQSVLIHSACGGVGLAALQVCQAVGTEIYATVGNDKKIAHLMEHFGLCRERIFNSRNASFQPDLMRATAGKGVDLVLNSLSGNLLHASWECVAKFGRMVELGKRDFISHGMLNMSLFEANRSFFGVDLAQVCKETPEILKSTLATFSDWHRQGKIGPIKPVKVFDAVDIVSAFRYMQAGTHLGKILVRMPSSVERLPPPAVKKFPTFRSDAAYLLIGGLGGIGRSVSTWMVEQNARELIFLSRSAGKSEVDQAFVRELEALGCHVICVPGNVTNLKDVKEAVATCTRPLAGVLQMAVDLNDRLFLQMSHEEWEAALAPKVTGTWNLHHATSEHPLDFFVVFGSIAGVCGNTGQANYAAATTFLEAFTRYRRQQGLPSSILHLGVVGDVGAASRNPRFLQRVQSIALHVLHDAAVIDGLAAAINLSPVNSSNPTGAVAMGLAHTRRRADLPKEIFLGGRDARFSIYPNLESTSDGIGGDQSSHANALKALLAQIQADPSLTSKKETEVALMKELGKFISHNLTGQTQEQGPDSADDSEALANMAVDSLMAIEVRNWLRRSLGLEIPTVEINRAGTLGGLVKVVLKGLGEKYDRAT</sequence>
<dbReference type="InterPro" id="IPR020843">
    <property type="entry name" value="ER"/>
</dbReference>
<dbReference type="InterPro" id="IPR016035">
    <property type="entry name" value="Acyl_Trfase/lysoPLipase"/>
</dbReference>
<dbReference type="Pfam" id="PF08242">
    <property type="entry name" value="Methyltransf_12"/>
    <property type="match status" value="1"/>
</dbReference>
<dbReference type="PANTHER" id="PTHR43775:SF49">
    <property type="entry name" value="SYNTHASE, PUTATIVE (JCVI)-RELATED"/>
    <property type="match status" value="1"/>
</dbReference>
<dbReference type="GO" id="GO:0016491">
    <property type="term" value="F:oxidoreductase activity"/>
    <property type="evidence" value="ECO:0007669"/>
    <property type="project" value="UniProtKB-KW"/>
</dbReference>
<dbReference type="SMART" id="SM00825">
    <property type="entry name" value="PKS_KS"/>
    <property type="match status" value="1"/>
</dbReference>
<dbReference type="CDD" id="cd02440">
    <property type="entry name" value="AdoMet_MTases"/>
    <property type="match status" value="1"/>
</dbReference>
<feature type="domain" description="Carrier" evidence="10">
    <location>
        <begin position="2351"/>
        <end position="2429"/>
    </location>
</feature>
<dbReference type="Pfam" id="PF13602">
    <property type="entry name" value="ADH_zinc_N_2"/>
    <property type="match status" value="1"/>
</dbReference>
<keyword evidence="7" id="KW-0511">Multifunctional enzyme</keyword>
<dbReference type="GO" id="GO:0006633">
    <property type="term" value="P:fatty acid biosynthetic process"/>
    <property type="evidence" value="ECO:0007669"/>
    <property type="project" value="InterPro"/>
</dbReference>
<evidence type="ECO:0000256" key="3">
    <source>
        <dbReference type="ARBA" id="ARBA00022603"/>
    </source>
</evidence>
<dbReference type="SUPFAM" id="SSF51735">
    <property type="entry name" value="NAD(P)-binding Rossmann-fold domains"/>
    <property type="match status" value="2"/>
</dbReference>
<dbReference type="SUPFAM" id="SSF53901">
    <property type="entry name" value="Thiolase-like"/>
    <property type="match status" value="1"/>
</dbReference>
<dbReference type="SUPFAM" id="SSF47336">
    <property type="entry name" value="ACP-like"/>
    <property type="match status" value="1"/>
</dbReference>
<gene>
    <name evidence="13" type="ORF">Pdw03_5201</name>
</gene>
<dbReference type="Gene3D" id="3.40.47.10">
    <property type="match status" value="1"/>
</dbReference>
<dbReference type="Pfam" id="PF21089">
    <property type="entry name" value="PKS_DH_N"/>
    <property type="match status" value="1"/>
</dbReference>
<dbReference type="InterPro" id="IPR049551">
    <property type="entry name" value="PKS_DH_C"/>
</dbReference>
<dbReference type="SUPFAM" id="SSF52151">
    <property type="entry name" value="FabD/lysophospholipase-like"/>
    <property type="match status" value="1"/>
</dbReference>
<evidence type="ECO:0000313" key="13">
    <source>
        <dbReference type="EMBL" id="QQK47566.1"/>
    </source>
</evidence>
<dbReference type="GO" id="GO:0030639">
    <property type="term" value="P:polyketide biosynthetic process"/>
    <property type="evidence" value="ECO:0007669"/>
    <property type="project" value="UniProtKB-ARBA"/>
</dbReference>
<feature type="region of interest" description="N-terminal hotdog fold" evidence="9">
    <location>
        <begin position="874"/>
        <end position="1003"/>
    </location>
</feature>
<feature type="active site" description="Proton donor; for dehydratase activity" evidence="9">
    <location>
        <position position="1074"/>
    </location>
</feature>
<dbReference type="InterPro" id="IPR036736">
    <property type="entry name" value="ACP-like_sf"/>
</dbReference>
<dbReference type="Gene3D" id="3.40.50.150">
    <property type="entry name" value="Vaccinia Virus protein VP39"/>
    <property type="match status" value="1"/>
</dbReference>
<dbReference type="Pfam" id="PF14765">
    <property type="entry name" value="PS-DH"/>
    <property type="match status" value="1"/>
</dbReference>
<dbReference type="InterPro" id="IPR050091">
    <property type="entry name" value="PKS_NRPS_Biosynth_Enz"/>
</dbReference>
<protein>
    <submittedName>
        <fullName evidence="13">Acyl transferase/acyl hydrolase/lysophospholipase</fullName>
    </submittedName>
</protein>
<dbReference type="InterPro" id="IPR057326">
    <property type="entry name" value="KR_dom"/>
</dbReference>
<dbReference type="InterPro" id="IPR014030">
    <property type="entry name" value="Ketoacyl_synth_N"/>
</dbReference>
<dbReference type="Pfam" id="PF00109">
    <property type="entry name" value="ketoacyl-synt"/>
    <property type="match status" value="1"/>
</dbReference>
<evidence type="ECO:0000256" key="5">
    <source>
        <dbReference type="ARBA" id="ARBA00022857"/>
    </source>
</evidence>
<proteinExistence type="predicted"/>
<evidence type="ECO:0000256" key="1">
    <source>
        <dbReference type="ARBA" id="ARBA00022450"/>
    </source>
</evidence>
<dbReference type="GeneID" id="26228670"/>
<dbReference type="InterPro" id="IPR029063">
    <property type="entry name" value="SAM-dependent_MTases_sf"/>
</dbReference>
<keyword evidence="3" id="KW-0489">Methyltransferase</keyword>
<dbReference type="SMART" id="SM00829">
    <property type="entry name" value="PKS_ER"/>
    <property type="match status" value="1"/>
</dbReference>
<dbReference type="Pfam" id="PF08659">
    <property type="entry name" value="KR"/>
    <property type="match status" value="1"/>
</dbReference>
<dbReference type="Pfam" id="PF08240">
    <property type="entry name" value="ADH_N"/>
    <property type="match status" value="1"/>
</dbReference>
<dbReference type="Gene3D" id="1.10.1200.10">
    <property type="entry name" value="ACP-like"/>
    <property type="match status" value="1"/>
</dbReference>
<evidence type="ECO:0000256" key="7">
    <source>
        <dbReference type="ARBA" id="ARBA00023268"/>
    </source>
</evidence>
<dbReference type="InterPro" id="IPR013968">
    <property type="entry name" value="PKS_KR"/>
</dbReference>
<dbReference type="PROSITE" id="PS52019">
    <property type="entry name" value="PKS_MFAS_DH"/>
    <property type="match status" value="1"/>
</dbReference>
<dbReference type="SUPFAM" id="SSF55048">
    <property type="entry name" value="Probable ACP-binding domain of malonyl-CoA ACP transacylase"/>
    <property type="match status" value="1"/>
</dbReference>
<dbReference type="EMBL" id="CP060779">
    <property type="protein sequence ID" value="QQK47566.1"/>
    <property type="molecule type" value="Genomic_DNA"/>
</dbReference>
<evidence type="ECO:0000259" key="12">
    <source>
        <dbReference type="PROSITE" id="PS52019"/>
    </source>
</evidence>
<dbReference type="InterPro" id="IPR036291">
    <property type="entry name" value="NAD(P)-bd_dom_sf"/>
</dbReference>
<dbReference type="InterPro" id="IPR014043">
    <property type="entry name" value="Acyl_transferase_dom"/>
</dbReference>
<dbReference type="InterPro" id="IPR016036">
    <property type="entry name" value="Malonyl_transacylase_ACP-bd"/>
</dbReference>
<dbReference type="RefSeq" id="XP_065957920.1">
    <property type="nucleotide sequence ID" value="XM_066100980.1"/>
</dbReference>
<dbReference type="SMART" id="SM00826">
    <property type="entry name" value="PKS_DH"/>
    <property type="match status" value="1"/>
</dbReference>
<evidence type="ECO:0000259" key="10">
    <source>
        <dbReference type="PROSITE" id="PS50075"/>
    </source>
</evidence>
<keyword evidence="8" id="KW-0012">Acyltransferase</keyword>
<name>A0A7T7BPQ7_PENDI</name>
<dbReference type="InterPro" id="IPR013154">
    <property type="entry name" value="ADH-like_N"/>
</dbReference>
<feature type="active site" description="Proton acceptor; for dehydratase activity" evidence="9">
    <location>
        <position position="906"/>
    </location>
</feature>
<dbReference type="InterPro" id="IPR014031">
    <property type="entry name" value="Ketoacyl_synth_C"/>
</dbReference>
<dbReference type="PROSITE" id="PS00606">
    <property type="entry name" value="KS3_1"/>
    <property type="match status" value="1"/>
</dbReference>
<dbReference type="Pfam" id="PF00550">
    <property type="entry name" value="PP-binding"/>
    <property type="match status" value="1"/>
</dbReference>
<evidence type="ECO:0000256" key="4">
    <source>
        <dbReference type="ARBA" id="ARBA00022679"/>
    </source>
</evidence>